<dbReference type="InterPro" id="IPR016136">
    <property type="entry name" value="DNA_helicase_N/primase_C"/>
</dbReference>
<feature type="region of interest" description="Disordered" evidence="1">
    <location>
        <begin position="1"/>
        <end position="21"/>
    </location>
</feature>
<gene>
    <name evidence="2" type="ORF">ACFFJD_07010</name>
</gene>
<name>A0ABV6H6U1_9ACTN</name>
<evidence type="ECO:0000313" key="2">
    <source>
        <dbReference type="EMBL" id="MFC0314598.1"/>
    </source>
</evidence>
<dbReference type="Gene3D" id="1.10.860.10">
    <property type="entry name" value="DNAb Helicase, Chain A"/>
    <property type="match status" value="1"/>
</dbReference>
<evidence type="ECO:0000313" key="3">
    <source>
        <dbReference type="Proteomes" id="UP001589783"/>
    </source>
</evidence>
<evidence type="ECO:0008006" key="4">
    <source>
        <dbReference type="Google" id="ProtNLM"/>
    </source>
</evidence>
<keyword evidence="3" id="KW-1185">Reference proteome</keyword>
<reference evidence="2 3" key="1">
    <citation type="submission" date="2024-09" db="EMBL/GenBank/DDBJ databases">
        <authorList>
            <person name="Sun Q."/>
            <person name="Mori K."/>
        </authorList>
    </citation>
    <scope>NUCLEOTIDE SEQUENCE [LARGE SCALE GENOMIC DNA]</scope>
    <source>
        <strain evidence="2 3">CCM 7957</strain>
    </source>
</reference>
<sequence>MTEPGRARMSTPDDRPPPQPDLETVTAHDDVGEFGVPVDIDEIGATITLEREFLTALVWAPQAIATTVVRALIGPDRLAADAPLFFLPHHGTVFRCLADAVADGTWVSAAELVTAFDLTEHDARFPHLLMEIASPNPAHPWPLPTETDLPSLARSLADQWLRRGYQALLSRMHTVLREERTSTLDQHWIALSRHQRAAQAVHDRILQALDTALRGDDDHPGSAR</sequence>
<dbReference type="Proteomes" id="UP001589783">
    <property type="component" value="Unassembled WGS sequence"/>
</dbReference>
<comment type="caution">
    <text evidence="2">The sequence shown here is derived from an EMBL/GenBank/DDBJ whole genome shotgun (WGS) entry which is preliminary data.</text>
</comment>
<evidence type="ECO:0000256" key="1">
    <source>
        <dbReference type="SAM" id="MobiDB-lite"/>
    </source>
</evidence>
<protein>
    <recommendedName>
        <fullName evidence="4">DNA helicase DnaB-like N-terminal domain-containing protein</fullName>
    </recommendedName>
</protein>
<dbReference type="EMBL" id="JBHLWV010000016">
    <property type="protein sequence ID" value="MFC0314598.1"/>
    <property type="molecule type" value="Genomic_DNA"/>
</dbReference>
<accession>A0ABV6H6U1</accession>
<dbReference type="RefSeq" id="WP_382362527.1">
    <property type="nucleotide sequence ID" value="NZ_JBHLWV010000016.1"/>
</dbReference>
<organism evidence="2 3">
    <name type="scientific">Gordonia phosphorivorans</name>
    <dbReference type="NCBI Taxonomy" id="1056982"/>
    <lineage>
        <taxon>Bacteria</taxon>
        <taxon>Bacillati</taxon>
        <taxon>Actinomycetota</taxon>
        <taxon>Actinomycetes</taxon>
        <taxon>Mycobacteriales</taxon>
        <taxon>Gordoniaceae</taxon>
        <taxon>Gordonia</taxon>
    </lineage>
</organism>
<proteinExistence type="predicted"/>